<keyword evidence="1" id="KW-0812">Transmembrane</keyword>
<keyword evidence="1" id="KW-1133">Transmembrane helix</keyword>
<feature type="transmembrane region" description="Helical" evidence="1">
    <location>
        <begin position="135"/>
        <end position="157"/>
    </location>
</feature>
<feature type="transmembrane region" description="Helical" evidence="1">
    <location>
        <begin position="58"/>
        <end position="82"/>
    </location>
</feature>
<keyword evidence="3" id="KW-1185">Reference proteome</keyword>
<evidence type="ECO:0000313" key="2">
    <source>
        <dbReference type="EMBL" id="MBP2236300.1"/>
    </source>
</evidence>
<accession>A0ABS4R084</accession>
<feature type="transmembrane region" description="Helical" evidence="1">
    <location>
        <begin position="28"/>
        <end position="46"/>
    </location>
</feature>
<evidence type="ECO:0000256" key="1">
    <source>
        <dbReference type="SAM" id="Phobius"/>
    </source>
</evidence>
<proteinExistence type="predicted"/>
<dbReference type="EMBL" id="JAGILA010000003">
    <property type="protein sequence ID" value="MBP2236300.1"/>
    <property type="molecule type" value="Genomic_DNA"/>
</dbReference>
<gene>
    <name evidence="2" type="ORF">J2Z31_002814</name>
</gene>
<dbReference type="RefSeq" id="WP_028002644.1">
    <property type="nucleotide sequence ID" value="NZ_JAGILA010000003.1"/>
</dbReference>
<reference evidence="2 3" key="1">
    <citation type="submission" date="2021-03" db="EMBL/GenBank/DDBJ databases">
        <title>Genomic Encyclopedia of Type Strains, Phase IV (KMG-IV): sequencing the most valuable type-strain genomes for metagenomic binning, comparative biology and taxonomic classification.</title>
        <authorList>
            <person name="Goeker M."/>
        </authorList>
    </citation>
    <scope>NUCLEOTIDE SEQUENCE [LARGE SCALE GENOMIC DNA]</scope>
    <source>
        <strain evidence="2 3">DSM 13372</strain>
    </source>
</reference>
<sequence length="175" mass="19413">MATKEQMDFFKSVYEEEEKRTATLLEHSRSNVTLVTLYSGFALFVLEKQADGLSAMGFTLFAVALGAMAASFFLSLLVTNIATYEALTDPEEIIAKLGPTPPTNEEFFDARIIDYTAAYHRNSAVNDGKAEWLSLARYALLLGVVLHASFFVCTVWGRSNDKEVSANQYFVLKVA</sequence>
<name>A0ABS4R084_9HYPH</name>
<evidence type="ECO:0000313" key="3">
    <source>
        <dbReference type="Proteomes" id="UP000730739"/>
    </source>
</evidence>
<keyword evidence="1" id="KW-0472">Membrane</keyword>
<dbReference type="Proteomes" id="UP000730739">
    <property type="component" value="Unassembled WGS sequence"/>
</dbReference>
<protein>
    <submittedName>
        <fullName evidence="2">Uncharacterized protein</fullName>
    </submittedName>
</protein>
<organism evidence="2 3">
    <name type="scientific">Sinorhizobium kostiense</name>
    <dbReference type="NCBI Taxonomy" id="76747"/>
    <lineage>
        <taxon>Bacteria</taxon>
        <taxon>Pseudomonadati</taxon>
        <taxon>Pseudomonadota</taxon>
        <taxon>Alphaproteobacteria</taxon>
        <taxon>Hyphomicrobiales</taxon>
        <taxon>Rhizobiaceae</taxon>
        <taxon>Sinorhizobium/Ensifer group</taxon>
        <taxon>Sinorhizobium</taxon>
    </lineage>
</organism>
<comment type="caution">
    <text evidence="2">The sequence shown here is derived from an EMBL/GenBank/DDBJ whole genome shotgun (WGS) entry which is preliminary data.</text>
</comment>